<dbReference type="STRING" id="1977882.B9T28_06470"/>
<feature type="chain" id="PRO_5012011343" evidence="2">
    <location>
        <begin position="35"/>
        <end position="246"/>
    </location>
</feature>
<evidence type="ECO:0000313" key="3">
    <source>
        <dbReference type="EMBL" id="OTG65840.1"/>
    </source>
</evidence>
<keyword evidence="2" id="KW-0732">Signal</keyword>
<feature type="coiled-coil region" evidence="1">
    <location>
        <begin position="140"/>
        <end position="167"/>
    </location>
</feature>
<dbReference type="AlphaFoldDB" id="A0A1Y3CFF5"/>
<evidence type="ECO:0000256" key="2">
    <source>
        <dbReference type="SAM" id="SignalP"/>
    </source>
</evidence>
<name>A0A1Y3CFF5_9GAMM</name>
<evidence type="ECO:0000313" key="4">
    <source>
        <dbReference type="Proteomes" id="UP000242765"/>
    </source>
</evidence>
<keyword evidence="1" id="KW-0175">Coiled coil</keyword>
<reference evidence="3 4" key="1">
    <citation type="submission" date="2017-04" db="EMBL/GenBank/DDBJ databases">
        <title>High diversity of culturable Acinetobacter species in natural soil and water ecosystems.</title>
        <authorList>
            <person name="Nemec A."/>
            <person name="Radolfova-Krizova L."/>
        </authorList>
    </citation>
    <scope>NUCLEOTIDE SEQUENCE [LARGE SCALE GENOMIC DNA]</scope>
    <source>
        <strain evidence="3 4">ANC 4999</strain>
    </source>
</reference>
<dbReference type="EMBL" id="NEGB01000003">
    <property type="protein sequence ID" value="OTG65840.1"/>
    <property type="molecule type" value="Genomic_DNA"/>
</dbReference>
<organism evidence="3 4">
    <name type="scientific">Acinetobacter silvestris</name>
    <dbReference type="NCBI Taxonomy" id="1977882"/>
    <lineage>
        <taxon>Bacteria</taxon>
        <taxon>Pseudomonadati</taxon>
        <taxon>Pseudomonadota</taxon>
        <taxon>Gammaproteobacteria</taxon>
        <taxon>Moraxellales</taxon>
        <taxon>Moraxellaceae</taxon>
        <taxon>Acinetobacter</taxon>
    </lineage>
</organism>
<protein>
    <submittedName>
        <fullName evidence="3">Uncharacterized protein</fullName>
    </submittedName>
</protein>
<dbReference type="Proteomes" id="UP000242765">
    <property type="component" value="Unassembled WGS sequence"/>
</dbReference>
<feature type="signal peptide" evidence="2">
    <location>
        <begin position="1"/>
        <end position="34"/>
    </location>
</feature>
<gene>
    <name evidence="3" type="ORF">B9T28_06470</name>
</gene>
<sequence length="246" mass="28016">MLYFPHYGGGFMKNISAKKYQFLLILLLCGGAHANIYTPHQTSVYIVENPNKLVYTSPDLDKIGVSQQDLAKSFQEGQELSNTINAQRQRKSLEKILAKNTLSNGDVDLVAALADARKSSNENVNIIARMIREDTYSKQQSKMQSEKIEAESRLNEAKINLQNAKNEEVLITAHLPPKMNSIAERKKEEKVYIEHISDNLYKIDDGRIIKTQYCHEYVYSEKALIINTKLIFKNGKSCDIEKIVDM</sequence>
<proteinExistence type="predicted"/>
<keyword evidence="4" id="KW-1185">Reference proteome</keyword>
<accession>A0A1Y3CFF5</accession>
<evidence type="ECO:0000256" key="1">
    <source>
        <dbReference type="SAM" id="Coils"/>
    </source>
</evidence>
<comment type="caution">
    <text evidence="3">The sequence shown here is derived from an EMBL/GenBank/DDBJ whole genome shotgun (WGS) entry which is preliminary data.</text>
</comment>